<organism evidence="6 7">
    <name type="scientific">Glonium stellatum</name>
    <dbReference type="NCBI Taxonomy" id="574774"/>
    <lineage>
        <taxon>Eukaryota</taxon>
        <taxon>Fungi</taxon>
        <taxon>Dikarya</taxon>
        <taxon>Ascomycota</taxon>
        <taxon>Pezizomycotina</taxon>
        <taxon>Dothideomycetes</taxon>
        <taxon>Pleosporomycetidae</taxon>
        <taxon>Gloniales</taxon>
        <taxon>Gloniaceae</taxon>
        <taxon>Glonium</taxon>
    </lineage>
</organism>
<dbReference type="EMBL" id="KV750950">
    <property type="protein sequence ID" value="OCL02481.1"/>
    <property type="molecule type" value="Genomic_DNA"/>
</dbReference>
<evidence type="ECO:0000256" key="3">
    <source>
        <dbReference type="ARBA" id="ARBA00023098"/>
    </source>
</evidence>
<dbReference type="GO" id="GO:0047499">
    <property type="term" value="F:calcium-independent phospholipase A2 activity"/>
    <property type="evidence" value="ECO:0007669"/>
    <property type="project" value="TreeGrafter"/>
</dbReference>
<dbReference type="Gene3D" id="3.40.1090.10">
    <property type="entry name" value="Cytosolic phospholipase A2 catalytic domain"/>
    <property type="match status" value="1"/>
</dbReference>
<name>A0A8E2EPP2_9PEZI</name>
<dbReference type="OrthoDB" id="1658288at2759"/>
<reference evidence="6 7" key="1">
    <citation type="journal article" date="2016" name="Nat. Commun.">
        <title>Ectomycorrhizal ecology is imprinted in the genome of the dominant symbiotic fungus Cenococcum geophilum.</title>
        <authorList>
            <consortium name="DOE Joint Genome Institute"/>
            <person name="Peter M."/>
            <person name="Kohler A."/>
            <person name="Ohm R.A."/>
            <person name="Kuo A."/>
            <person name="Krutzmann J."/>
            <person name="Morin E."/>
            <person name="Arend M."/>
            <person name="Barry K.W."/>
            <person name="Binder M."/>
            <person name="Choi C."/>
            <person name="Clum A."/>
            <person name="Copeland A."/>
            <person name="Grisel N."/>
            <person name="Haridas S."/>
            <person name="Kipfer T."/>
            <person name="LaButti K."/>
            <person name="Lindquist E."/>
            <person name="Lipzen A."/>
            <person name="Maire R."/>
            <person name="Meier B."/>
            <person name="Mihaltcheva S."/>
            <person name="Molinier V."/>
            <person name="Murat C."/>
            <person name="Poggeler S."/>
            <person name="Quandt C.A."/>
            <person name="Sperisen C."/>
            <person name="Tritt A."/>
            <person name="Tisserant E."/>
            <person name="Crous P.W."/>
            <person name="Henrissat B."/>
            <person name="Nehls U."/>
            <person name="Egli S."/>
            <person name="Spatafora J.W."/>
            <person name="Grigoriev I.V."/>
            <person name="Martin F.M."/>
        </authorList>
    </citation>
    <scope>NUCLEOTIDE SEQUENCE [LARGE SCALE GENOMIC DNA]</scope>
    <source>
        <strain evidence="6 7">CBS 207.34</strain>
    </source>
</reference>
<feature type="non-terminal residue" evidence="6">
    <location>
        <position position="195"/>
    </location>
</feature>
<gene>
    <name evidence="6" type="ORF">AOQ84DRAFT_270629</name>
</gene>
<dbReference type="GO" id="GO:0016042">
    <property type="term" value="P:lipid catabolic process"/>
    <property type="evidence" value="ECO:0007669"/>
    <property type="project" value="UniProtKB-KW"/>
</dbReference>
<dbReference type="PROSITE" id="PS51635">
    <property type="entry name" value="PNPLA"/>
    <property type="match status" value="1"/>
</dbReference>
<evidence type="ECO:0000259" key="5">
    <source>
        <dbReference type="PROSITE" id="PS51635"/>
    </source>
</evidence>
<dbReference type="PANTHER" id="PTHR24185:SF1">
    <property type="entry name" value="CALCIUM-INDEPENDENT PHOSPHOLIPASE A2-GAMMA"/>
    <property type="match status" value="1"/>
</dbReference>
<keyword evidence="7" id="KW-1185">Reference proteome</keyword>
<dbReference type="GO" id="GO:0016020">
    <property type="term" value="C:membrane"/>
    <property type="evidence" value="ECO:0007669"/>
    <property type="project" value="TreeGrafter"/>
</dbReference>
<feature type="non-terminal residue" evidence="6">
    <location>
        <position position="1"/>
    </location>
</feature>
<keyword evidence="2" id="KW-0442">Lipid degradation</keyword>
<evidence type="ECO:0000313" key="6">
    <source>
        <dbReference type="EMBL" id="OCL02481.1"/>
    </source>
</evidence>
<accession>A0A8E2EPP2</accession>
<sequence>ERNPGIAHSIPIWEAARATTAAPSYFDPIEISNRKFGDGGFGTNNPAAEMFWEVANMNGGDPKSVSLLLSIGTGESKINRFKDGPVGKYRGYLNAARRLASSSAAVHENLQALGKAFGIPYYRFNVPGGLGKMKLDEWKPRRGRKEGTLEKICSLTENYCNQSDVRKQLVKVAQILVEHRKDRAKSDMWGLVSKG</sequence>
<keyword evidence="1" id="KW-0378">Hydrolase</keyword>
<dbReference type="GO" id="GO:0019369">
    <property type="term" value="P:arachidonate metabolic process"/>
    <property type="evidence" value="ECO:0007669"/>
    <property type="project" value="TreeGrafter"/>
</dbReference>
<keyword evidence="3" id="KW-0443">Lipid metabolism</keyword>
<evidence type="ECO:0000256" key="1">
    <source>
        <dbReference type="ARBA" id="ARBA00022801"/>
    </source>
</evidence>
<feature type="domain" description="PNPLA" evidence="5">
    <location>
        <begin position="1"/>
        <end position="51"/>
    </location>
</feature>
<dbReference type="SUPFAM" id="SSF52151">
    <property type="entry name" value="FabD/lysophospholipase-like"/>
    <property type="match status" value="1"/>
</dbReference>
<evidence type="ECO:0000256" key="4">
    <source>
        <dbReference type="PROSITE-ProRule" id="PRU01161"/>
    </source>
</evidence>
<evidence type="ECO:0000256" key="2">
    <source>
        <dbReference type="ARBA" id="ARBA00022963"/>
    </source>
</evidence>
<feature type="short sequence motif" description="DGA/G" evidence="4">
    <location>
        <begin position="38"/>
        <end position="40"/>
    </location>
</feature>
<evidence type="ECO:0000313" key="7">
    <source>
        <dbReference type="Proteomes" id="UP000250140"/>
    </source>
</evidence>
<protein>
    <submittedName>
        <fullName evidence="6">FabD/lysophospholipase-like protein</fullName>
    </submittedName>
</protein>
<dbReference type="Proteomes" id="UP000250140">
    <property type="component" value="Unassembled WGS sequence"/>
</dbReference>
<dbReference type="Pfam" id="PF01734">
    <property type="entry name" value="Patatin"/>
    <property type="match status" value="1"/>
</dbReference>
<dbReference type="PANTHER" id="PTHR24185">
    <property type="entry name" value="CALCIUM-INDEPENDENT PHOSPHOLIPASE A2-GAMMA"/>
    <property type="match status" value="1"/>
</dbReference>
<dbReference type="InterPro" id="IPR016035">
    <property type="entry name" value="Acyl_Trfase/lysoPLipase"/>
</dbReference>
<comment type="caution">
    <text evidence="4">Lacks conserved residue(s) required for the propagation of feature annotation.</text>
</comment>
<proteinExistence type="predicted"/>
<dbReference type="AlphaFoldDB" id="A0A8E2EPP2"/>
<dbReference type="GO" id="GO:0046486">
    <property type="term" value="P:glycerolipid metabolic process"/>
    <property type="evidence" value="ECO:0007669"/>
    <property type="project" value="UniProtKB-ARBA"/>
</dbReference>
<dbReference type="InterPro" id="IPR002641">
    <property type="entry name" value="PNPLA_dom"/>
</dbReference>